<feature type="compositionally biased region" description="Basic and acidic residues" evidence="1">
    <location>
        <begin position="34"/>
        <end position="43"/>
    </location>
</feature>
<sequence length="356" mass="39055">MHDNDMPLIQNDREPLSQSTEPRSLSQGGSTRIDATESDDRTPNKSSELPSDKGLSALSLFQLGAMLSPSSINIVLDQKCEGMEPIVPKRLAEARHKTASLRKENTIPNAHICDDFRMPCPSSLDEWTSGINEPLISDAQQLLPMNIDQPTSQTTTAIEADILYPKKVNSSVDQGDHPCTGTDIISANDLDSPPDLGQDDESSAPNAGGPNQTQSASSLSGSITTSTETVGDADDSVLVSVSNTLTGEFSQKEISKRLLSEYTMMRDESKEMEDRLASSNWFTKIHQAILFADVGEMAICRLCLGRGGRLFQIRPDEIRPQRVTHEHCDKEHPEECNALKSLTEIGLRELHRRIVS</sequence>
<feature type="region of interest" description="Disordered" evidence="1">
    <location>
        <begin position="1"/>
        <end position="52"/>
    </location>
</feature>
<dbReference type="EMBL" id="JADNYJ010000021">
    <property type="protein sequence ID" value="KAF8905769.1"/>
    <property type="molecule type" value="Genomic_DNA"/>
</dbReference>
<comment type="caution">
    <text evidence="2">The sequence shown here is derived from an EMBL/GenBank/DDBJ whole genome shotgun (WGS) entry which is preliminary data.</text>
</comment>
<gene>
    <name evidence="2" type="ORF">CPB84DRAFT_564655</name>
</gene>
<feature type="region of interest" description="Disordered" evidence="1">
    <location>
        <begin position="169"/>
        <end position="229"/>
    </location>
</feature>
<reference evidence="2" key="1">
    <citation type="submission" date="2020-11" db="EMBL/GenBank/DDBJ databases">
        <authorList>
            <consortium name="DOE Joint Genome Institute"/>
            <person name="Ahrendt S."/>
            <person name="Riley R."/>
            <person name="Andreopoulos W."/>
            <person name="LaButti K."/>
            <person name="Pangilinan J."/>
            <person name="Ruiz-duenas F.J."/>
            <person name="Barrasa J.M."/>
            <person name="Sanchez-Garcia M."/>
            <person name="Camarero S."/>
            <person name="Miyauchi S."/>
            <person name="Serrano A."/>
            <person name="Linde D."/>
            <person name="Babiker R."/>
            <person name="Drula E."/>
            <person name="Ayuso-Fernandez I."/>
            <person name="Pacheco R."/>
            <person name="Padilla G."/>
            <person name="Ferreira P."/>
            <person name="Barriuso J."/>
            <person name="Kellner H."/>
            <person name="Castanera R."/>
            <person name="Alfaro M."/>
            <person name="Ramirez L."/>
            <person name="Pisabarro A.G."/>
            <person name="Kuo A."/>
            <person name="Tritt A."/>
            <person name="Lipzen A."/>
            <person name="He G."/>
            <person name="Yan M."/>
            <person name="Ng V."/>
            <person name="Cullen D."/>
            <person name="Martin F."/>
            <person name="Rosso M.-N."/>
            <person name="Henrissat B."/>
            <person name="Hibbett D."/>
            <person name="Martinez A.T."/>
            <person name="Grigoriev I.V."/>
        </authorList>
    </citation>
    <scope>NUCLEOTIDE SEQUENCE</scope>
    <source>
        <strain evidence="2">AH 44721</strain>
    </source>
</reference>
<dbReference type="AlphaFoldDB" id="A0A9P5NT52"/>
<proteinExistence type="predicted"/>
<feature type="compositionally biased region" description="Low complexity" evidence="1">
    <location>
        <begin position="213"/>
        <end position="229"/>
    </location>
</feature>
<dbReference type="Proteomes" id="UP000724874">
    <property type="component" value="Unassembled WGS sequence"/>
</dbReference>
<evidence type="ECO:0000313" key="2">
    <source>
        <dbReference type="EMBL" id="KAF8905769.1"/>
    </source>
</evidence>
<protein>
    <submittedName>
        <fullName evidence="2">Uncharacterized protein</fullName>
    </submittedName>
</protein>
<feature type="compositionally biased region" description="Polar residues" evidence="1">
    <location>
        <begin position="16"/>
        <end position="30"/>
    </location>
</feature>
<keyword evidence="3" id="KW-1185">Reference proteome</keyword>
<feature type="compositionally biased region" description="Polar residues" evidence="1">
    <location>
        <begin position="203"/>
        <end position="212"/>
    </location>
</feature>
<organism evidence="2 3">
    <name type="scientific">Gymnopilus junonius</name>
    <name type="common">Spectacular rustgill mushroom</name>
    <name type="synonym">Gymnopilus spectabilis subsp. junonius</name>
    <dbReference type="NCBI Taxonomy" id="109634"/>
    <lineage>
        <taxon>Eukaryota</taxon>
        <taxon>Fungi</taxon>
        <taxon>Dikarya</taxon>
        <taxon>Basidiomycota</taxon>
        <taxon>Agaricomycotina</taxon>
        <taxon>Agaricomycetes</taxon>
        <taxon>Agaricomycetidae</taxon>
        <taxon>Agaricales</taxon>
        <taxon>Agaricineae</taxon>
        <taxon>Hymenogastraceae</taxon>
        <taxon>Gymnopilus</taxon>
    </lineage>
</organism>
<evidence type="ECO:0000256" key="1">
    <source>
        <dbReference type="SAM" id="MobiDB-lite"/>
    </source>
</evidence>
<feature type="compositionally biased region" description="Basic and acidic residues" evidence="1">
    <location>
        <begin position="1"/>
        <end position="15"/>
    </location>
</feature>
<name>A0A9P5NT52_GYMJU</name>
<accession>A0A9P5NT52</accession>
<evidence type="ECO:0000313" key="3">
    <source>
        <dbReference type="Proteomes" id="UP000724874"/>
    </source>
</evidence>